<feature type="signal peptide" evidence="1">
    <location>
        <begin position="1"/>
        <end position="25"/>
    </location>
</feature>
<sequence length="177" mass="19315">MRRALPLLTCLALLTGCGISPTAVSSLGSPPVISTEPIFSQVYLIKKGRLVQQRVRVPGKTAEDLMRTLMDLANHPVESGQDTDLYGMRYQDAEAEPVGRQQRLDPSETRSLVLYVTLQGERELSRVALAQIVCTARLRTDISKVQVNIARTVAPSTTSGRRTCKEFHDLAPAGAPS</sequence>
<name>A0A7W5YA69_9ACTN</name>
<keyword evidence="3" id="KW-1185">Reference proteome</keyword>
<keyword evidence="1" id="KW-0732">Signal</keyword>
<evidence type="ECO:0008006" key="4">
    <source>
        <dbReference type="Google" id="ProtNLM"/>
    </source>
</evidence>
<proteinExistence type="predicted"/>
<evidence type="ECO:0000256" key="1">
    <source>
        <dbReference type="SAM" id="SignalP"/>
    </source>
</evidence>
<reference evidence="2 3" key="1">
    <citation type="submission" date="2020-08" db="EMBL/GenBank/DDBJ databases">
        <title>Sequencing the genomes of 1000 actinobacteria strains.</title>
        <authorList>
            <person name="Klenk H.-P."/>
        </authorList>
    </citation>
    <scope>NUCLEOTIDE SEQUENCE [LARGE SCALE GENOMIC DNA]</scope>
    <source>
        <strain evidence="2 3">DSM 44320</strain>
    </source>
</reference>
<evidence type="ECO:0000313" key="3">
    <source>
        <dbReference type="Proteomes" id="UP000579945"/>
    </source>
</evidence>
<accession>A0A7W5YA69</accession>
<evidence type="ECO:0000313" key="2">
    <source>
        <dbReference type="EMBL" id="MBB3730518.1"/>
    </source>
</evidence>
<organism evidence="2 3">
    <name type="scientific">Nonomuraea dietziae</name>
    <dbReference type="NCBI Taxonomy" id="65515"/>
    <lineage>
        <taxon>Bacteria</taxon>
        <taxon>Bacillati</taxon>
        <taxon>Actinomycetota</taxon>
        <taxon>Actinomycetes</taxon>
        <taxon>Streptosporangiales</taxon>
        <taxon>Streptosporangiaceae</taxon>
        <taxon>Nonomuraea</taxon>
    </lineage>
</organism>
<dbReference type="GeneID" id="95392660"/>
<dbReference type="EMBL" id="JACIBV010000001">
    <property type="protein sequence ID" value="MBB3730518.1"/>
    <property type="molecule type" value="Genomic_DNA"/>
</dbReference>
<gene>
    <name evidence="2" type="ORF">FHR33_006378</name>
</gene>
<comment type="caution">
    <text evidence="2">The sequence shown here is derived from an EMBL/GenBank/DDBJ whole genome shotgun (WGS) entry which is preliminary data.</text>
</comment>
<dbReference type="RefSeq" id="WP_183655328.1">
    <property type="nucleotide sequence ID" value="NZ_BAAAXX010000160.1"/>
</dbReference>
<feature type="chain" id="PRO_5039687118" description="Lipoprotein" evidence="1">
    <location>
        <begin position="26"/>
        <end position="177"/>
    </location>
</feature>
<dbReference type="AlphaFoldDB" id="A0A7W5YA69"/>
<dbReference type="Proteomes" id="UP000579945">
    <property type="component" value="Unassembled WGS sequence"/>
</dbReference>
<protein>
    <recommendedName>
        <fullName evidence="4">Lipoprotein</fullName>
    </recommendedName>
</protein>
<dbReference type="PROSITE" id="PS51257">
    <property type="entry name" value="PROKAR_LIPOPROTEIN"/>
    <property type="match status" value="1"/>
</dbReference>